<organism evidence="2 3">
    <name type="scientific">Nitrincola lacisaponensis</name>
    <dbReference type="NCBI Taxonomy" id="267850"/>
    <lineage>
        <taxon>Bacteria</taxon>
        <taxon>Pseudomonadati</taxon>
        <taxon>Pseudomonadota</taxon>
        <taxon>Gammaproteobacteria</taxon>
        <taxon>Oceanospirillales</taxon>
        <taxon>Oceanospirillaceae</taxon>
        <taxon>Nitrincola</taxon>
    </lineage>
</organism>
<evidence type="ECO:0000313" key="2">
    <source>
        <dbReference type="EMBL" id="KDE39976.1"/>
    </source>
</evidence>
<protein>
    <submittedName>
        <fullName evidence="2">Nikel transport family protein NikM</fullName>
    </submittedName>
</protein>
<reference evidence="2 3" key="1">
    <citation type="journal article" date="2005" name="Int. J. Syst. Evol. Microbiol.">
        <title>Nitrincola lacisaponensis gen. nov., sp. nov., a novel alkaliphilic bacterium isolated from an alkaline, saline lake.</title>
        <authorList>
            <person name="Dimitriu P.A."/>
            <person name="Shukla S.K."/>
            <person name="Conradt J."/>
            <person name="Marquez M.C."/>
            <person name="Ventosa A."/>
            <person name="Maglia A."/>
            <person name="Peyton B.M."/>
            <person name="Pinkart H.C."/>
            <person name="Mormile M.R."/>
        </authorList>
    </citation>
    <scope>NUCLEOTIDE SEQUENCE [LARGE SCALE GENOMIC DNA]</scope>
    <source>
        <strain evidence="2 3">4CA</strain>
    </source>
</reference>
<dbReference type="OrthoDB" id="5943at2"/>
<dbReference type="EMBL" id="JMSZ01000021">
    <property type="protein sequence ID" value="KDE39976.1"/>
    <property type="molecule type" value="Genomic_DNA"/>
</dbReference>
<accession>A0A063Y5F9</accession>
<name>A0A063Y5F9_9GAMM</name>
<dbReference type="PATRIC" id="fig|267850.7.peg.1591"/>
<feature type="signal peptide" evidence="1">
    <location>
        <begin position="1"/>
        <end position="24"/>
    </location>
</feature>
<proteinExistence type="predicted"/>
<evidence type="ECO:0000256" key="1">
    <source>
        <dbReference type="SAM" id="SignalP"/>
    </source>
</evidence>
<dbReference type="InterPro" id="IPR019613">
    <property type="entry name" value="DUF4198"/>
</dbReference>
<dbReference type="Proteomes" id="UP000027318">
    <property type="component" value="Unassembled WGS sequence"/>
</dbReference>
<gene>
    <name evidence="2" type="ORF">ADINL_1613</name>
</gene>
<dbReference type="AlphaFoldDB" id="A0A063Y5F9"/>
<dbReference type="RefSeq" id="WP_036546129.1">
    <property type="nucleotide sequence ID" value="NZ_JMSZ01000021.1"/>
</dbReference>
<sequence length="273" mass="30129">MKAVKKLVSATAISLVLVGTGAQAHPMWMLPSEFNLSTDEGHWITVDATASHGVFSFDKPISLANVTIYRPAGERQRMGSYFKGERRSVFDLQLNDQGTYKVELKTPERYMTRFVVGGRDTQRRIMANKLEAASQLPDEAREVVTMAMQNISVFYVSQKAPTRTVLEVTGEGFEMDAITHPSDIVVGEPASFRFTYNGEPLVDTAIEVVPHGTAYRSSRQQVDLQTDSDGRVSFVPEMAGPHLLSANARFMGDGVLADEVGVNFLFSFEAIPQ</sequence>
<keyword evidence="1" id="KW-0732">Signal</keyword>
<comment type="caution">
    <text evidence="2">The sequence shown here is derived from an EMBL/GenBank/DDBJ whole genome shotgun (WGS) entry which is preliminary data.</text>
</comment>
<feature type="chain" id="PRO_5001623454" evidence="1">
    <location>
        <begin position="25"/>
        <end position="273"/>
    </location>
</feature>
<evidence type="ECO:0000313" key="3">
    <source>
        <dbReference type="Proteomes" id="UP000027318"/>
    </source>
</evidence>
<dbReference type="Pfam" id="PF10670">
    <property type="entry name" value="DUF4198"/>
    <property type="match status" value="1"/>
</dbReference>
<keyword evidence="3" id="KW-1185">Reference proteome</keyword>
<dbReference type="STRING" id="267850.ADINL_1613"/>